<accession>A0A183HGA4</accession>
<reference evidence="1 2" key="2">
    <citation type="submission" date="2018-11" db="EMBL/GenBank/DDBJ databases">
        <authorList>
            <consortium name="Pathogen Informatics"/>
        </authorList>
    </citation>
    <scope>NUCLEOTIDE SEQUENCE [LARGE SCALE GENOMIC DNA]</scope>
</reference>
<dbReference type="Proteomes" id="UP000267606">
    <property type="component" value="Unassembled WGS sequence"/>
</dbReference>
<gene>
    <name evidence="1" type="ORF">OFLC_LOCUS6515</name>
</gene>
<evidence type="ECO:0000313" key="1">
    <source>
        <dbReference type="EMBL" id="VDO46791.1"/>
    </source>
</evidence>
<evidence type="ECO:0000313" key="2">
    <source>
        <dbReference type="Proteomes" id="UP000267606"/>
    </source>
</evidence>
<protein>
    <submittedName>
        <fullName evidence="1 3">Uncharacterized protein</fullName>
    </submittedName>
</protein>
<sequence length="95" mass="10592">MCQIDGFRANGRKKQTRKDRKIKLGLSQITFTASVVSTAVAKFNIVTLTTIVRVDDETASSGTELLDGAAFVVKFNSIIQLLRCRNEIFCPFNTY</sequence>
<proteinExistence type="predicted"/>
<keyword evidence="2" id="KW-1185">Reference proteome</keyword>
<dbReference type="EMBL" id="UZAJ01006231">
    <property type="protein sequence ID" value="VDO46791.1"/>
    <property type="molecule type" value="Genomic_DNA"/>
</dbReference>
<name>A0A183HGA4_9BILA</name>
<organism evidence="3">
    <name type="scientific">Onchocerca flexuosa</name>
    <dbReference type="NCBI Taxonomy" id="387005"/>
    <lineage>
        <taxon>Eukaryota</taxon>
        <taxon>Metazoa</taxon>
        <taxon>Ecdysozoa</taxon>
        <taxon>Nematoda</taxon>
        <taxon>Chromadorea</taxon>
        <taxon>Rhabditida</taxon>
        <taxon>Spirurina</taxon>
        <taxon>Spiruromorpha</taxon>
        <taxon>Filarioidea</taxon>
        <taxon>Onchocercidae</taxon>
        <taxon>Onchocerca</taxon>
    </lineage>
</organism>
<dbReference type="WBParaSite" id="OFLC_0000651501-mRNA-1">
    <property type="protein sequence ID" value="OFLC_0000651501-mRNA-1"/>
    <property type="gene ID" value="OFLC_0000651501"/>
</dbReference>
<reference evidence="3" key="1">
    <citation type="submission" date="2016-06" db="UniProtKB">
        <authorList>
            <consortium name="WormBaseParasite"/>
        </authorList>
    </citation>
    <scope>IDENTIFICATION</scope>
</reference>
<dbReference type="AlphaFoldDB" id="A0A183HGA4"/>
<evidence type="ECO:0000313" key="3">
    <source>
        <dbReference type="WBParaSite" id="OFLC_0000651501-mRNA-1"/>
    </source>
</evidence>